<dbReference type="PANTHER" id="PTHR36435:SF1">
    <property type="entry name" value="CAAX AMINO TERMINAL PROTEASE FAMILY PROTEIN"/>
    <property type="match status" value="1"/>
</dbReference>
<keyword evidence="1" id="KW-0472">Membrane</keyword>
<keyword evidence="1" id="KW-0812">Transmembrane</keyword>
<proteinExistence type="predicted"/>
<feature type="transmembrane region" description="Helical" evidence="1">
    <location>
        <begin position="205"/>
        <end position="221"/>
    </location>
</feature>
<comment type="caution">
    <text evidence="3">The sequence shown here is derived from an EMBL/GenBank/DDBJ whole genome shotgun (WGS) entry which is preliminary data.</text>
</comment>
<keyword evidence="4" id="KW-1185">Reference proteome</keyword>
<sequence length="348" mass="38329">MMQEEDYTARQLEEEAKALGRRQRRQFSHVGLVAAAFMIVTFLAQIAVIAFAGFINYLLGGIIDLFSGAGLILLSAIPMYFVAFPVSVALIQLIPKCGHAQRQPWGIGKFAACLVISVGIGLAGNLLGQFVEWFKPSGVDGSQLNELLMNSRVWMTVLFTVLMAPVVEELFFRKLLMDRLLGYGEGPAILMSGLMFGMAHGNFSQFFYAFGIGVLWAYVYAKTGKVGYTIAFHMIFNLLGGAIAVELTKGASGAFDGSWFVQGMERMLSVDLRAVIAAVSGFLMVGYFVFMVACLVGGIVLLILYRRQIHLEPGTWPIKKGTRFKTVVLNVGMILYFLVCISLFVMNW</sequence>
<dbReference type="InterPro" id="IPR003675">
    <property type="entry name" value="Rce1/LyrA-like_dom"/>
</dbReference>
<feature type="transmembrane region" description="Helical" evidence="1">
    <location>
        <begin position="30"/>
        <end position="59"/>
    </location>
</feature>
<dbReference type="InterPro" id="IPR052710">
    <property type="entry name" value="CAAX_protease"/>
</dbReference>
<dbReference type="Pfam" id="PF02517">
    <property type="entry name" value="Rce1-like"/>
    <property type="match status" value="1"/>
</dbReference>
<feature type="transmembrane region" description="Helical" evidence="1">
    <location>
        <begin position="326"/>
        <end position="346"/>
    </location>
</feature>
<feature type="transmembrane region" description="Helical" evidence="1">
    <location>
        <begin position="71"/>
        <end position="94"/>
    </location>
</feature>
<evidence type="ECO:0000256" key="1">
    <source>
        <dbReference type="SAM" id="Phobius"/>
    </source>
</evidence>
<name>A0ABV1DBC9_9FIRM</name>
<feature type="transmembrane region" description="Helical" evidence="1">
    <location>
        <begin position="180"/>
        <end position="199"/>
    </location>
</feature>
<feature type="transmembrane region" description="Helical" evidence="1">
    <location>
        <begin position="274"/>
        <end position="305"/>
    </location>
</feature>
<gene>
    <name evidence="3" type="ORF">WMQ36_20350</name>
</gene>
<dbReference type="PANTHER" id="PTHR36435">
    <property type="entry name" value="SLR1288 PROTEIN"/>
    <property type="match status" value="1"/>
</dbReference>
<evidence type="ECO:0000313" key="3">
    <source>
        <dbReference type="EMBL" id="MEQ2427320.1"/>
    </source>
</evidence>
<reference evidence="3 4" key="1">
    <citation type="submission" date="2024-03" db="EMBL/GenBank/DDBJ databases">
        <title>Human intestinal bacterial collection.</title>
        <authorList>
            <person name="Pauvert C."/>
            <person name="Hitch T.C.A."/>
            <person name="Clavel T."/>
        </authorList>
    </citation>
    <scope>NUCLEOTIDE SEQUENCE [LARGE SCALE GENOMIC DNA]</scope>
    <source>
        <strain evidence="3 4">CLA-SR-H021</strain>
    </source>
</reference>
<dbReference type="EMBL" id="JBBMFM010000099">
    <property type="protein sequence ID" value="MEQ2427320.1"/>
    <property type="molecule type" value="Genomic_DNA"/>
</dbReference>
<dbReference type="Proteomes" id="UP001454086">
    <property type="component" value="Unassembled WGS sequence"/>
</dbReference>
<feature type="transmembrane region" description="Helical" evidence="1">
    <location>
        <begin position="151"/>
        <end position="168"/>
    </location>
</feature>
<feature type="domain" description="CAAX prenyl protease 2/Lysostaphin resistance protein A-like" evidence="2">
    <location>
        <begin position="153"/>
        <end position="239"/>
    </location>
</feature>
<protein>
    <submittedName>
        <fullName evidence="3">Type II CAAX endopeptidase family protein</fullName>
    </submittedName>
</protein>
<organism evidence="3 4">
    <name type="scientific">Enterocloster hominis</name>
    <name type="common">ex Hitch et al. 2024</name>
    <dbReference type="NCBI Taxonomy" id="1917870"/>
    <lineage>
        <taxon>Bacteria</taxon>
        <taxon>Bacillati</taxon>
        <taxon>Bacillota</taxon>
        <taxon>Clostridia</taxon>
        <taxon>Lachnospirales</taxon>
        <taxon>Lachnospiraceae</taxon>
        <taxon>Enterocloster</taxon>
    </lineage>
</organism>
<keyword evidence="1" id="KW-1133">Transmembrane helix</keyword>
<feature type="transmembrane region" description="Helical" evidence="1">
    <location>
        <begin position="106"/>
        <end position="131"/>
    </location>
</feature>
<evidence type="ECO:0000313" key="4">
    <source>
        <dbReference type="Proteomes" id="UP001454086"/>
    </source>
</evidence>
<dbReference type="RefSeq" id="WP_349118503.1">
    <property type="nucleotide sequence ID" value="NZ_JBBMFM010000099.1"/>
</dbReference>
<accession>A0ABV1DBC9</accession>
<evidence type="ECO:0000259" key="2">
    <source>
        <dbReference type="Pfam" id="PF02517"/>
    </source>
</evidence>
<feature type="transmembrane region" description="Helical" evidence="1">
    <location>
        <begin position="228"/>
        <end position="245"/>
    </location>
</feature>